<organism evidence="2 3">
    <name type="scientific">Hepatospora eriocheir</name>
    <dbReference type="NCBI Taxonomy" id="1081669"/>
    <lineage>
        <taxon>Eukaryota</taxon>
        <taxon>Fungi</taxon>
        <taxon>Fungi incertae sedis</taxon>
        <taxon>Microsporidia</taxon>
        <taxon>Hepatosporidae</taxon>
        <taxon>Hepatospora</taxon>
    </lineage>
</organism>
<dbReference type="VEuPathDB" id="MicrosporidiaDB:HERIO_2765"/>
<proteinExistence type="predicted"/>
<keyword evidence="1" id="KW-0732">Signal</keyword>
<dbReference type="AlphaFoldDB" id="A0A1X0QAE9"/>
<sequence length="50" mass="5672">MKFKTVYLVFFMVLFESCLSLKEVSLINFLEISIDLLFSSSCSPILNSSS</sequence>
<name>A0A1X0QAE9_9MICR</name>
<evidence type="ECO:0000313" key="3">
    <source>
        <dbReference type="Proteomes" id="UP000192356"/>
    </source>
</evidence>
<reference evidence="2 3" key="1">
    <citation type="journal article" date="2017" name="Environ. Microbiol.">
        <title>Decay of the glycolytic pathway and adaptation to intranuclear parasitism within Enterocytozoonidae microsporidia.</title>
        <authorList>
            <person name="Wiredu Boakye D."/>
            <person name="Jaroenlak P."/>
            <person name="Prachumwat A."/>
            <person name="Williams T.A."/>
            <person name="Bateman K.S."/>
            <person name="Itsathitphaisarn O."/>
            <person name="Sritunyalucksana K."/>
            <person name="Paszkiewicz K.H."/>
            <person name="Moore K.A."/>
            <person name="Stentiford G.D."/>
            <person name="Williams B.A."/>
        </authorList>
    </citation>
    <scope>NUCLEOTIDE SEQUENCE [LARGE SCALE GENOMIC DNA]</scope>
    <source>
        <strain evidence="2 3">GB1</strain>
    </source>
</reference>
<dbReference type="Proteomes" id="UP000192356">
    <property type="component" value="Unassembled WGS sequence"/>
</dbReference>
<dbReference type="EMBL" id="LVKB01000063">
    <property type="protein sequence ID" value="ORD96760.1"/>
    <property type="molecule type" value="Genomic_DNA"/>
</dbReference>
<evidence type="ECO:0008006" key="4">
    <source>
        <dbReference type="Google" id="ProtNLM"/>
    </source>
</evidence>
<comment type="caution">
    <text evidence="2">The sequence shown here is derived from an EMBL/GenBank/DDBJ whole genome shotgun (WGS) entry which is preliminary data.</text>
</comment>
<gene>
    <name evidence="2" type="ORF">HERIO_2765</name>
</gene>
<protein>
    <recommendedName>
        <fullName evidence="4">Lipoprotein</fullName>
    </recommendedName>
</protein>
<feature type="chain" id="PRO_5012913642" description="Lipoprotein" evidence="1">
    <location>
        <begin position="21"/>
        <end position="50"/>
    </location>
</feature>
<accession>A0A1X0QAE9</accession>
<evidence type="ECO:0000313" key="2">
    <source>
        <dbReference type="EMBL" id="ORD96760.1"/>
    </source>
</evidence>
<keyword evidence="3" id="KW-1185">Reference proteome</keyword>
<evidence type="ECO:0000256" key="1">
    <source>
        <dbReference type="SAM" id="SignalP"/>
    </source>
</evidence>
<feature type="signal peptide" evidence="1">
    <location>
        <begin position="1"/>
        <end position="20"/>
    </location>
</feature>